<protein>
    <submittedName>
        <fullName evidence="1">Uncharacterized protein</fullName>
    </submittedName>
</protein>
<sequence length="16" mass="2011">MIFYYMMTSQFVHVIT</sequence>
<accession>A0A0E9UKT2</accession>
<dbReference type="EMBL" id="GBXM01042717">
    <property type="protein sequence ID" value="JAH65860.1"/>
    <property type="molecule type" value="Transcribed_RNA"/>
</dbReference>
<reference evidence="1" key="1">
    <citation type="submission" date="2014-11" db="EMBL/GenBank/DDBJ databases">
        <authorList>
            <person name="Amaro Gonzalez C."/>
        </authorList>
    </citation>
    <scope>NUCLEOTIDE SEQUENCE</scope>
</reference>
<name>A0A0E9UKT2_ANGAN</name>
<proteinExistence type="predicted"/>
<evidence type="ECO:0000313" key="1">
    <source>
        <dbReference type="EMBL" id="JAH65860.1"/>
    </source>
</evidence>
<reference evidence="1" key="2">
    <citation type="journal article" date="2015" name="Fish Shellfish Immunol.">
        <title>Early steps in the European eel (Anguilla anguilla)-Vibrio vulnificus interaction in the gills: Role of the RtxA13 toxin.</title>
        <authorList>
            <person name="Callol A."/>
            <person name="Pajuelo D."/>
            <person name="Ebbesson L."/>
            <person name="Teles M."/>
            <person name="MacKenzie S."/>
            <person name="Amaro C."/>
        </authorList>
    </citation>
    <scope>NUCLEOTIDE SEQUENCE</scope>
</reference>
<dbReference type="AlphaFoldDB" id="A0A0E9UKT2"/>
<organism evidence="1">
    <name type="scientific">Anguilla anguilla</name>
    <name type="common">European freshwater eel</name>
    <name type="synonym">Muraena anguilla</name>
    <dbReference type="NCBI Taxonomy" id="7936"/>
    <lineage>
        <taxon>Eukaryota</taxon>
        <taxon>Metazoa</taxon>
        <taxon>Chordata</taxon>
        <taxon>Craniata</taxon>
        <taxon>Vertebrata</taxon>
        <taxon>Euteleostomi</taxon>
        <taxon>Actinopterygii</taxon>
        <taxon>Neopterygii</taxon>
        <taxon>Teleostei</taxon>
        <taxon>Anguilliformes</taxon>
        <taxon>Anguillidae</taxon>
        <taxon>Anguilla</taxon>
    </lineage>
</organism>